<comment type="caution">
    <text evidence="1">The sequence shown here is derived from an EMBL/GenBank/DDBJ whole genome shotgun (WGS) entry which is preliminary data.</text>
</comment>
<name>M6GUC9_LEPIR</name>
<protein>
    <submittedName>
        <fullName evidence="1">Uncharacterized protein</fullName>
    </submittedName>
</protein>
<sequence length="64" mass="7139">MEEVLQLSLDFEPKSSSGYRGDFCYLTNSPESGIGKIVSSAEGKFTIEFSVSQTKRQFLKILLT</sequence>
<dbReference type="AlphaFoldDB" id="M6GUC9"/>
<accession>M6GUC9</accession>
<dbReference type="EMBL" id="AFLW02000081">
    <property type="protein sequence ID" value="EMM82476.1"/>
    <property type="molecule type" value="Genomic_DNA"/>
</dbReference>
<gene>
    <name evidence="1" type="ORF">LEP1GSC037_1801</name>
</gene>
<evidence type="ECO:0000313" key="1">
    <source>
        <dbReference type="EMBL" id="EMM82476.1"/>
    </source>
</evidence>
<dbReference type="Proteomes" id="UP000012128">
    <property type="component" value="Unassembled WGS sequence"/>
</dbReference>
<evidence type="ECO:0000313" key="2">
    <source>
        <dbReference type="Proteomes" id="UP000012128"/>
    </source>
</evidence>
<organism evidence="1 2">
    <name type="scientific">Leptospira interrogans str. 2006001854</name>
    <dbReference type="NCBI Taxonomy" id="1001590"/>
    <lineage>
        <taxon>Bacteria</taxon>
        <taxon>Pseudomonadati</taxon>
        <taxon>Spirochaetota</taxon>
        <taxon>Spirochaetia</taxon>
        <taxon>Leptospirales</taxon>
        <taxon>Leptospiraceae</taxon>
        <taxon>Leptospira</taxon>
    </lineage>
</organism>
<reference evidence="1 2" key="1">
    <citation type="submission" date="2013-01" db="EMBL/GenBank/DDBJ databases">
        <authorList>
            <person name="Harkins D.M."/>
            <person name="Durkin A.S."/>
            <person name="Brinkac L.M."/>
            <person name="Haft D.H."/>
            <person name="Selengut J.D."/>
            <person name="Sanka R."/>
            <person name="DePew J."/>
            <person name="Purushe J."/>
            <person name="Hospenthal D.R."/>
            <person name="Murray C.K."/>
            <person name="Pimentel G."/>
            <person name="Wasfy M."/>
            <person name="Parker T."/>
            <person name="Miller R.S."/>
            <person name="Vinetz J.M."/>
            <person name="Sutton G.G."/>
            <person name="Nierman W.C."/>
            <person name="Fouts D.E."/>
        </authorList>
    </citation>
    <scope>NUCLEOTIDE SEQUENCE [LARGE SCALE GENOMIC DNA]</scope>
    <source>
        <strain evidence="1 2">2006001854</strain>
    </source>
</reference>
<proteinExistence type="predicted"/>